<sequence length="168" mass="17627">MSRSLPLWQRNVIGGVVAAAGVSVLAGTTWWSPWTAYLATVDPRHVVAAGESAVIDGRRWSIGDIRHLGDGVPPGATPLPDGTVLTLVTVDRDGPPVDGMCVAVLTDGEHRWRGQTPVDFAVTPASGSSFNCARPGPLQWAFNVPGDVVPTALDVTTADGQILVRLDL</sequence>
<name>A0A378SLB1_9MYCO</name>
<dbReference type="AlphaFoldDB" id="A0A378SLB1"/>
<accession>A0A378SLB1</accession>
<keyword evidence="1" id="KW-1133">Transmembrane helix</keyword>
<dbReference type="Proteomes" id="UP000254291">
    <property type="component" value="Unassembled WGS sequence"/>
</dbReference>
<dbReference type="EMBL" id="UGQM01000001">
    <property type="protein sequence ID" value="STZ43592.1"/>
    <property type="molecule type" value="Genomic_DNA"/>
</dbReference>
<keyword evidence="1" id="KW-0472">Membrane</keyword>
<evidence type="ECO:0000313" key="2">
    <source>
        <dbReference type="EMBL" id="STZ43592.1"/>
    </source>
</evidence>
<evidence type="ECO:0000313" key="3">
    <source>
        <dbReference type="Proteomes" id="UP000254291"/>
    </source>
</evidence>
<keyword evidence="1" id="KW-0812">Transmembrane</keyword>
<evidence type="ECO:0000256" key="1">
    <source>
        <dbReference type="SAM" id="Phobius"/>
    </source>
</evidence>
<feature type="transmembrane region" description="Helical" evidence="1">
    <location>
        <begin position="12"/>
        <end position="31"/>
    </location>
</feature>
<protein>
    <submittedName>
        <fullName evidence="2">Uncharacterized protein</fullName>
    </submittedName>
</protein>
<reference evidence="2 3" key="1">
    <citation type="submission" date="2018-06" db="EMBL/GenBank/DDBJ databases">
        <authorList>
            <consortium name="Pathogen Informatics"/>
            <person name="Doyle S."/>
        </authorList>
    </citation>
    <scope>NUCLEOTIDE SEQUENCE [LARGE SCALE GENOMIC DNA]</scope>
    <source>
        <strain evidence="2 3">NCTC10742</strain>
    </source>
</reference>
<gene>
    <name evidence="2" type="ORF">NCTC10742_02818</name>
</gene>
<dbReference type="RefSeq" id="WP_011894378.1">
    <property type="nucleotide sequence ID" value="NZ_JACKST010000110.1"/>
</dbReference>
<proteinExistence type="predicted"/>
<organism evidence="2 3">
    <name type="scientific">Mycolicibacterium gilvum</name>
    <dbReference type="NCBI Taxonomy" id="1804"/>
    <lineage>
        <taxon>Bacteria</taxon>
        <taxon>Bacillati</taxon>
        <taxon>Actinomycetota</taxon>
        <taxon>Actinomycetes</taxon>
        <taxon>Mycobacteriales</taxon>
        <taxon>Mycobacteriaceae</taxon>
        <taxon>Mycolicibacterium</taxon>
    </lineage>
</organism>